<organism evidence="2 3">
    <name type="scientific">Arcobacter defluvii</name>
    <dbReference type="NCBI Taxonomy" id="873191"/>
    <lineage>
        <taxon>Bacteria</taxon>
        <taxon>Pseudomonadati</taxon>
        <taxon>Campylobacterota</taxon>
        <taxon>Epsilonproteobacteria</taxon>
        <taxon>Campylobacterales</taxon>
        <taxon>Arcobacteraceae</taxon>
        <taxon>Arcobacter</taxon>
    </lineage>
</organism>
<dbReference type="KEGG" id="adz:ADFLV_1243"/>
<sequence>MEAERIFEKFFVNQAEILIDNLLSHYNASTYSELASKINTTQQSISSWKLRNSINAIKKKCKELGIYNEIFKDFNKQQINKNEIKINDTLLEQVKDKASKFGLELNSYIEYLIIQDLKK</sequence>
<evidence type="ECO:0008006" key="4">
    <source>
        <dbReference type="Google" id="ProtNLM"/>
    </source>
</evidence>
<accession>A0AAE7BH83</accession>
<dbReference type="Gene3D" id="1.10.260.40">
    <property type="entry name" value="lambda repressor-like DNA-binding domains"/>
    <property type="match status" value="1"/>
</dbReference>
<dbReference type="EMBL" id="CP053835">
    <property type="protein sequence ID" value="QKF77275.1"/>
    <property type="molecule type" value="Genomic_DNA"/>
</dbReference>
<evidence type="ECO:0000313" key="2">
    <source>
        <dbReference type="EMBL" id="QKF77881.1"/>
    </source>
</evidence>
<dbReference type="RefSeq" id="WP_129011289.1">
    <property type="nucleotide sequence ID" value="NZ_CP053835.1"/>
</dbReference>
<gene>
    <name evidence="1" type="ORF">ADFLV_1243</name>
    <name evidence="2" type="ORF">ADFLV_1863</name>
</gene>
<dbReference type="AlphaFoldDB" id="A0AAE7BH83"/>
<dbReference type="InterPro" id="IPR010982">
    <property type="entry name" value="Lambda_DNA-bd_dom_sf"/>
</dbReference>
<reference evidence="2 3" key="1">
    <citation type="submission" date="2020-05" db="EMBL/GenBank/DDBJ databases">
        <title>Complete genome sequencing of Campylobacter and Arcobacter type strains.</title>
        <authorList>
            <person name="Miller W.G."/>
            <person name="Yee E."/>
        </authorList>
    </citation>
    <scope>NUCLEOTIDE SEQUENCE [LARGE SCALE GENOMIC DNA]</scope>
    <source>
        <strain evidence="2 3">LMG 25694</strain>
    </source>
</reference>
<evidence type="ECO:0000313" key="3">
    <source>
        <dbReference type="Proteomes" id="UP000503313"/>
    </source>
</evidence>
<evidence type="ECO:0000313" key="1">
    <source>
        <dbReference type="EMBL" id="QKF77275.1"/>
    </source>
</evidence>
<keyword evidence="3" id="KW-1185">Reference proteome</keyword>
<proteinExistence type="predicted"/>
<dbReference type="EMBL" id="CP053835">
    <property type="protein sequence ID" value="QKF77881.1"/>
    <property type="molecule type" value="Genomic_DNA"/>
</dbReference>
<dbReference type="Proteomes" id="UP000503313">
    <property type="component" value="Chromosome"/>
</dbReference>
<name>A0AAE7BH83_9BACT</name>
<protein>
    <recommendedName>
        <fullName evidence="4">DNA-binding protein</fullName>
    </recommendedName>
</protein>
<dbReference type="GO" id="GO:0003677">
    <property type="term" value="F:DNA binding"/>
    <property type="evidence" value="ECO:0007669"/>
    <property type="project" value="InterPro"/>
</dbReference>
<dbReference type="KEGG" id="adz:ADFLV_1863"/>